<gene>
    <name evidence="1" type="ordered locus">Mmwyl1_0562</name>
</gene>
<evidence type="ECO:0000313" key="1">
    <source>
        <dbReference type="EMBL" id="ABR69497.1"/>
    </source>
</evidence>
<sequence length="75" mass="8290">MANNTKLSPELSHSLHRQMHRMSIGLDALDGLGELLANTTDDEIPITNQQASSLLKCIEFSLLTTQRETIALIND</sequence>
<dbReference type="HOGENOM" id="CLU_186818_0_0_6"/>
<dbReference type="EMBL" id="CP000749">
    <property type="protein sequence ID" value="ABR69497.1"/>
    <property type="molecule type" value="Genomic_DNA"/>
</dbReference>
<dbReference type="KEGG" id="mmw:Mmwyl1_0562"/>
<name>A6VSR8_MARMS</name>
<protein>
    <submittedName>
        <fullName evidence="1">Uncharacterized protein</fullName>
    </submittedName>
</protein>
<reference evidence="1" key="1">
    <citation type="submission" date="2007-06" db="EMBL/GenBank/DDBJ databases">
        <title>Complete sequence of Marinomonas sp. MWYL1.</title>
        <authorList>
            <consortium name="US DOE Joint Genome Institute"/>
            <person name="Copeland A."/>
            <person name="Lucas S."/>
            <person name="Lapidus A."/>
            <person name="Barry K."/>
            <person name="Glavina del Rio T."/>
            <person name="Dalin E."/>
            <person name="Tice H."/>
            <person name="Pitluck S."/>
            <person name="Kiss H."/>
            <person name="Brettin T."/>
            <person name="Bruce D."/>
            <person name="Detter J.C."/>
            <person name="Han C."/>
            <person name="Schmutz J."/>
            <person name="Larimer F."/>
            <person name="Land M."/>
            <person name="Hauser L."/>
            <person name="Kyrpides N."/>
            <person name="Kim E."/>
            <person name="Johnston A.W.B."/>
            <person name="Todd J.D."/>
            <person name="Rogers R."/>
            <person name="Wexler M."/>
            <person name="Bond P.L."/>
            <person name="Li Y."/>
            <person name="Richardson P."/>
        </authorList>
    </citation>
    <scope>NUCLEOTIDE SEQUENCE [LARGE SCALE GENOMIC DNA]</scope>
    <source>
        <strain evidence="1">MWYL1</strain>
    </source>
</reference>
<dbReference type="STRING" id="400668.Mmwyl1_0562"/>
<proteinExistence type="predicted"/>
<dbReference type="AlphaFoldDB" id="A6VSR8"/>
<accession>A6VSR8</accession>
<organism evidence="1">
    <name type="scientific">Marinomonas sp. (strain MWYL1)</name>
    <dbReference type="NCBI Taxonomy" id="400668"/>
    <lineage>
        <taxon>Bacteria</taxon>
        <taxon>Pseudomonadati</taxon>
        <taxon>Pseudomonadota</taxon>
        <taxon>Gammaproteobacteria</taxon>
        <taxon>Oceanospirillales</taxon>
        <taxon>Oceanospirillaceae</taxon>
        <taxon>Marinomonas</taxon>
    </lineage>
</organism>